<dbReference type="GO" id="GO:0046513">
    <property type="term" value="P:ceramide biosynthetic process"/>
    <property type="evidence" value="ECO:0007669"/>
    <property type="project" value="TreeGrafter"/>
</dbReference>
<dbReference type="GO" id="GO:0005789">
    <property type="term" value="C:endoplasmic reticulum membrane"/>
    <property type="evidence" value="ECO:0007669"/>
    <property type="project" value="TreeGrafter"/>
</dbReference>
<name>A0A182MZ50_9DIPT</name>
<keyword evidence="9" id="KW-0677">Repeat</keyword>
<dbReference type="SMART" id="SM00365">
    <property type="entry name" value="LRR_SD22"/>
    <property type="match status" value="3"/>
</dbReference>
<dbReference type="Pfam" id="PF23602">
    <property type="entry name" value="CS_DNAAF11_C"/>
    <property type="match status" value="1"/>
</dbReference>
<dbReference type="Pfam" id="PF14580">
    <property type="entry name" value="LRR_9"/>
    <property type="match status" value="1"/>
</dbReference>
<keyword evidence="12" id="KW-0969">Cilium</keyword>
<evidence type="ECO:0000256" key="5">
    <source>
        <dbReference type="ARBA" id="ARBA00022490"/>
    </source>
</evidence>
<feature type="transmembrane region" description="Helical" evidence="18">
    <location>
        <begin position="141"/>
        <end position="163"/>
    </location>
</feature>
<dbReference type="InterPro" id="IPR025749">
    <property type="entry name" value="Sphingomyelin_synth-like_dom"/>
</dbReference>
<dbReference type="PANTHER" id="PTHR21290">
    <property type="entry name" value="SPHINGOMYELIN SYNTHETASE"/>
    <property type="match status" value="1"/>
</dbReference>
<dbReference type="Gene3D" id="3.80.10.10">
    <property type="entry name" value="Ribonuclease Inhibitor"/>
    <property type="match status" value="1"/>
</dbReference>
<proteinExistence type="inferred from homology"/>
<evidence type="ECO:0000256" key="18">
    <source>
        <dbReference type="SAM" id="Phobius"/>
    </source>
</evidence>
<dbReference type="GO" id="GO:0005929">
    <property type="term" value="C:cilium"/>
    <property type="evidence" value="ECO:0007669"/>
    <property type="project" value="UniProtKB-SubCell"/>
</dbReference>
<dbReference type="GO" id="GO:0006686">
    <property type="term" value="P:sphingomyelin biosynthetic process"/>
    <property type="evidence" value="ECO:0007669"/>
    <property type="project" value="TreeGrafter"/>
</dbReference>
<organism evidence="21 22">
    <name type="scientific">Anopheles dirus</name>
    <dbReference type="NCBI Taxonomy" id="7168"/>
    <lineage>
        <taxon>Eukaryota</taxon>
        <taxon>Metazoa</taxon>
        <taxon>Ecdysozoa</taxon>
        <taxon>Arthropoda</taxon>
        <taxon>Hexapoda</taxon>
        <taxon>Insecta</taxon>
        <taxon>Pterygota</taxon>
        <taxon>Neoptera</taxon>
        <taxon>Endopterygota</taxon>
        <taxon>Diptera</taxon>
        <taxon>Nematocera</taxon>
        <taxon>Culicoidea</taxon>
        <taxon>Culicidae</taxon>
        <taxon>Anophelinae</taxon>
        <taxon>Anopheles</taxon>
    </lineage>
</organism>
<evidence type="ECO:0000256" key="2">
    <source>
        <dbReference type="ARBA" id="ARBA00004141"/>
    </source>
</evidence>
<evidence type="ECO:0000256" key="14">
    <source>
        <dbReference type="ARBA" id="ARBA00023136"/>
    </source>
</evidence>
<evidence type="ECO:0000256" key="3">
    <source>
        <dbReference type="ARBA" id="ARBA00004496"/>
    </source>
</evidence>
<reference evidence="22" key="1">
    <citation type="submission" date="2013-03" db="EMBL/GenBank/DDBJ databases">
        <title>The Genome Sequence of Anopheles dirus WRAIR2.</title>
        <authorList>
            <consortium name="The Broad Institute Genomics Platform"/>
            <person name="Neafsey D.E."/>
            <person name="Walton C."/>
            <person name="Walker B."/>
            <person name="Young S.K."/>
            <person name="Zeng Q."/>
            <person name="Gargeya S."/>
            <person name="Fitzgerald M."/>
            <person name="Haas B."/>
            <person name="Abouelleil A."/>
            <person name="Allen A.W."/>
            <person name="Alvarado L."/>
            <person name="Arachchi H.M."/>
            <person name="Berlin A.M."/>
            <person name="Chapman S.B."/>
            <person name="Gainer-Dewar J."/>
            <person name="Goldberg J."/>
            <person name="Griggs A."/>
            <person name="Gujja S."/>
            <person name="Hansen M."/>
            <person name="Howarth C."/>
            <person name="Imamovic A."/>
            <person name="Ireland A."/>
            <person name="Larimer J."/>
            <person name="McCowan C."/>
            <person name="Murphy C."/>
            <person name="Pearson M."/>
            <person name="Poon T.W."/>
            <person name="Priest M."/>
            <person name="Roberts A."/>
            <person name="Saif S."/>
            <person name="Shea T."/>
            <person name="Sisk P."/>
            <person name="Sykes S."/>
            <person name="Wortman J."/>
            <person name="Nusbaum C."/>
            <person name="Birren B."/>
        </authorList>
    </citation>
    <scope>NUCLEOTIDE SEQUENCE [LARGE SCALE GENOMIC DNA]</scope>
    <source>
        <strain evidence="22">WRAIR2</strain>
    </source>
</reference>
<feature type="domain" description="Dynein axonemal assembly factor 11-like CS" evidence="20">
    <location>
        <begin position="596"/>
        <end position="710"/>
    </location>
</feature>
<evidence type="ECO:0000256" key="4">
    <source>
        <dbReference type="ARBA" id="ARBA00005441"/>
    </source>
</evidence>
<keyword evidence="5" id="KW-0963">Cytoplasm</keyword>
<sequence>MKVILKTAWPSTKMIQRLSSTYSEVPDSYDYNSPNAANHQPAYAHSGSPYHQQNQPPASDTGSPSSDAVMIKIETASPLRDDQQQRYPKEIGKTLLALVFLALNFFLATVSLSLVHDRVPDRDTHEPLPDAFLDRVQAQDWALDVSEILIMVVVNSCVLLITFHKHRFIVMRRVFLLLSVLYMMRSLTMYVTVLPVASRTYYCSPKSNASSAGVIVKRAFQLISGMGLSINGKQIYCGDYIYSGHTVTLVLGYLVISEYSPKRFWPIHWIYWMASLTGVVMVLVAHGHYTVDVLIAYYVTTRLFWSYHTLANNSLLLKQNGNNYIGREWWYFGFRYFERNVRGPIPLQYDCPLSLPSSWTKKSPKLPGREKQLIRKKSEHNELIIGTLEELSLHQEDIERIEHIGQWCRDLKILLLQSNLIPRLENLNRLKKLEYLNVAINNIERVENLEALENLHKLDLTLNFIGELTSVESLRGNYNLRELFLTGNPCTDFPGYRAYVMTVLPQLQHLDGEEITRSDRLRASREFPSLRERIVQLEALHKIERDEQRVRVQQSIAEQEETVRDLPEDDDERRTNEFWQQKSEHCPETRVQMAKFSRRGKDRASANVAKRPDELERKRKLFADCGRPYNLNEPRLQFEFYDEPDRYELDLHVFRYLDTSLVEVDAQPNYVRVTVKGKIFQLALKHDIQTDRSSCQRSQTTGHLLLVMPKLNPERIFRPIPNKQAISSKATKHVDRAARQGKQNDLTGTVDIRNICSATNTLKSAQINDDEVPDLI</sequence>
<evidence type="ECO:0000256" key="12">
    <source>
        <dbReference type="ARBA" id="ARBA00023069"/>
    </source>
</evidence>
<dbReference type="GO" id="GO:0047493">
    <property type="term" value="F:ceramide cholinephosphotransferase activity"/>
    <property type="evidence" value="ECO:0007669"/>
    <property type="project" value="TreeGrafter"/>
</dbReference>
<dbReference type="SUPFAM" id="SSF52058">
    <property type="entry name" value="L domain-like"/>
    <property type="match status" value="1"/>
</dbReference>
<evidence type="ECO:0000256" key="11">
    <source>
        <dbReference type="ARBA" id="ARBA00022989"/>
    </source>
</evidence>
<evidence type="ECO:0000259" key="19">
    <source>
        <dbReference type="Pfam" id="PF14360"/>
    </source>
</evidence>
<reference evidence="21" key="2">
    <citation type="submission" date="2020-05" db="UniProtKB">
        <authorList>
            <consortium name="EnsemblMetazoa"/>
        </authorList>
    </citation>
    <scope>IDENTIFICATION</scope>
    <source>
        <strain evidence="21">WRAIR2</strain>
    </source>
</reference>
<protein>
    <submittedName>
        <fullName evidence="21">Uncharacterized protein</fullName>
    </submittedName>
</protein>
<dbReference type="STRING" id="7168.A0A182MZ50"/>
<evidence type="ECO:0000256" key="10">
    <source>
        <dbReference type="ARBA" id="ARBA00022919"/>
    </source>
</evidence>
<dbReference type="InterPro" id="IPR056496">
    <property type="entry name" value="CS_DNAAF11_C"/>
</dbReference>
<dbReference type="GO" id="GO:0000139">
    <property type="term" value="C:Golgi membrane"/>
    <property type="evidence" value="ECO:0007669"/>
    <property type="project" value="TreeGrafter"/>
</dbReference>
<keyword evidence="22" id="KW-1185">Reference proteome</keyword>
<dbReference type="VEuPathDB" id="VectorBase:ADIR000655"/>
<feature type="transmembrane region" description="Helical" evidence="18">
    <location>
        <begin position="175"/>
        <end position="197"/>
    </location>
</feature>
<keyword evidence="15" id="KW-0966">Cell projection</keyword>
<accession>A0A182MZ50</accession>
<feature type="domain" description="Sphingomyelin synthase-like" evidence="19">
    <location>
        <begin position="237"/>
        <end position="309"/>
    </location>
</feature>
<evidence type="ECO:0000256" key="13">
    <source>
        <dbReference type="ARBA" id="ARBA00023098"/>
    </source>
</evidence>
<dbReference type="InterPro" id="IPR001611">
    <property type="entry name" value="Leu-rich_rpt"/>
</dbReference>
<feature type="region of interest" description="Disordered" evidence="17">
    <location>
        <begin position="30"/>
        <end position="66"/>
    </location>
</feature>
<dbReference type="PROSITE" id="PS51450">
    <property type="entry name" value="LRR"/>
    <property type="match status" value="3"/>
</dbReference>
<dbReference type="GO" id="GO:0005886">
    <property type="term" value="C:plasma membrane"/>
    <property type="evidence" value="ECO:0007669"/>
    <property type="project" value="TreeGrafter"/>
</dbReference>
<keyword evidence="13" id="KW-0443">Lipid metabolism</keyword>
<evidence type="ECO:0000256" key="9">
    <source>
        <dbReference type="ARBA" id="ARBA00022737"/>
    </source>
</evidence>
<evidence type="ECO:0000256" key="1">
    <source>
        <dbReference type="ARBA" id="ARBA00004138"/>
    </source>
</evidence>
<dbReference type="InterPro" id="IPR032675">
    <property type="entry name" value="LRR_dom_sf"/>
</dbReference>
<comment type="similarity">
    <text evidence="16">Belongs to the tilB family.</text>
</comment>
<evidence type="ECO:0000256" key="17">
    <source>
        <dbReference type="SAM" id="MobiDB-lite"/>
    </source>
</evidence>
<feature type="transmembrane region" description="Helical" evidence="18">
    <location>
        <begin position="240"/>
        <end position="257"/>
    </location>
</feature>
<evidence type="ECO:0000259" key="20">
    <source>
        <dbReference type="Pfam" id="PF23602"/>
    </source>
</evidence>
<keyword evidence="14 18" id="KW-0472">Membrane</keyword>
<evidence type="ECO:0000256" key="8">
    <source>
        <dbReference type="ARBA" id="ARBA00022692"/>
    </source>
</evidence>
<dbReference type="AlphaFoldDB" id="A0A182MZ50"/>
<feature type="transmembrane region" description="Helical" evidence="18">
    <location>
        <begin position="269"/>
        <end position="289"/>
    </location>
</feature>
<dbReference type="EnsemblMetazoa" id="ADIR000655-RA">
    <property type="protein sequence ID" value="ADIR000655-PA"/>
    <property type="gene ID" value="ADIR000655"/>
</dbReference>
<keyword evidence="11 18" id="KW-1133">Transmembrane helix</keyword>
<feature type="transmembrane region" description="Helical" evidence="18">
    <location>
        <begin position="95"/>
        <end position="115"/>
    </location>
</feature>
<comment type="subcellular location">
    <subcellularLocation>
        <location evidence="1">Cell projection</location>
        <location evidence="1">Cilium</location>
    </subcellularLocation>
    <subcellularLocation>
        <location evidence="3">Cytoplasm</location>
    </subcellularLocation>
    <subcellularLocation>
        <location evidence="2">Membrane</location>
        <topology evidence="2">Multi-pass membrane protein</topology>
    </subcellularLocation>
</comment>
<comment type="similarity">
    <text evidence="4">Belongs to the sphingomyelin synthase family.</text>
</comment>
<evidence type="ECO:0000256" key="16">
    <source>
        <dbReference type="ARBA" id="ARBA00049982"/>
    </source>
</evidence>
<keyword evidence="10" id="KW-0746">Sphingolipid metabolism</keyword>
<keyword evidence="8 18" id="KW-0812">Transmembrane</keyword>
<evidence type="ECO:0000256" key="15">
    <source>
        <dbReference type="ARBA" id="ARBA00023273"/>
    </source>
</evidence>
<feature type="compositionally biased region" description="Polar residues" evidence="17">
    <location>
        <begin position="49"/>
        <end position="66"/>
    </location>
</feature>
<evidence type="ECO:0000256" key="7">
    <source>
        <dbReference type="ARBA" id="ARBA00022679"/>
    </source>
</evidence>
<evidence type="ECO:0000256" key="6">
    <source>
        <dbReference type="ARBA" id="ARBA00022614"/>
    </source>
</evidence>
<dbReference type="Proteomes" id="UP000075884">
    <property type="component" value="Unassembled WGS sequence"/>
</dbReference>
<evidence type="ECO:0000313" key="21">
    <source>
        <dbReference type="EnsemblMetazoa" id="ADIR000655-PA"/>
    </source>
</evidence>
<dbReference type="GO" id="GO:0033188">
    <property type="term" value="F:sphingomyelin synthase activity"/>
    <property type="evidence" value="ECO:0007669"/>
    <property type="project" value="TreeGrafter"/>
</dbReference>
<keyword evidence="6" id="KW-0433">Leucine-rich repeat</keyword>
<evidence type="ECO:0000313" key="22">
    <source>
        <dbReference type="Proteomes" id="UP000075884"/>
    </source>
</evidence>
<keyword evidence="7" id="KW-0808">Transferase</keyword>
<dbReference type="PANTHER" id="PTHR21290:SF27">
    <property type="entry name" value="PHOSPHATIDYLCHOLINE:CERAMIDE CHOLINEPHOSPHOTRANSFERASE 1"/>
    <property type="match status" value="1"/>
</dbReference>
<dbReference type="InterPro" id="IPR045221">
    <property type="entry name" value="Sphingomyelin_synth-like"/>
</dbReference>
<dbReference type="FunFam" id="3.80.10.10:FF:000052">
    <property type="entry name" value="Leucine rich repeat containing 6"/>
    <property type="match status" value="1"/>
</dbReference>
<dbReference type="Pfam" id="PF14360">
    <property type="entry name" value="PAP2_C"/>
    <property type="match status" value="1"/>
</dbReference>